<accession>A0A3B3DAT7</accession>
<dbReference type="Pfam" id="PF05699">
    <property type="entry name" value="Dimer_Tnp_hAT"/>
    <property type="match status" value="1"/>
</dbReference>
<dbReference type="GeneTree" id="ENSGT00940000158431"/>
<evidence type="ECO:0000256" key="7">
    <source>
        <dbReference type="ARBA" id="ARBA00023163"/>
    </source>
</evidence>
<dbReference type="SUPFAM" id="SSF140996">
    <property type="entry name" value="Hermes dimerisation domain"/>
    <property type="match status" value="1"/>
</dbReference>
<feature type="compositionally biased region" description="Basic residues" evidence="9">
    <location>
        <begin position="591"/>
        <end position="600"/>
    </location>
</feature>
<evidence type="ECO:0000259" key="10">
    <source>
        <dbReference type="Pfam" id="PF02892"/>
    </source>
</evidence>
<name>A0A3B3DAT7_ORYME</name>
<dbReference type="GO" id="GO:0003677">
    <property type="term" value="F:DNA binding"/>
    <property type="evidence" value="ECO:0007669"/>
    <property type="project" value="UniProtKB-KW"/>
</dbReference>
<evidence type="ECO:0000256" key="1">
    <source>
        <dbReference type="ARBA" id="ARBA00004123"/>
    </source>
</evidence>
<protein>
    <submittedName>
        <fullName evidence="12">Zinc finger BED domain-containing protein 1-like</fullName>
    </submittedName>
</protein>
<dbReference type="PaxDb" id="30732-ENSOMEP00000026619"/>
<keyword evidence="7" id="KW-0804">Transcription</keyword>
<dbReference type="InterPro" id="IPR008906">
    <property type="entry name" value="HATC_C_dom"/>
</dbReference>
<evidence type="ECO:0000256" key="9">
    <source>
        <dbReference type="SAM" id="MobiDB-lite"/>
    </source>
</evidence>
<keyword evidence="2" id="KW-0479">Metal-binding</keyword>
<reference evidence="12" key="1">
    <citation type="submission" date="2025-08" db="UniProtKB">
        <authorList>
            <consortium name="Ensembl"/>
        </authorList>
    </citation>
    <scope>IDENTIFICATION</scope>
</reference>
<evidence type="ECO:0000256" key="5">
    <source>
        <dbReference type="ARBA" id="ARBA00023015"/>
    </source>
</evidence>
<dbReference type="PANTHER" id="PTHR46481">
    <property type="entry name" value="ZINC FINGER BED DOMAIN-CONTAINING PROTEIN 4"/>
    <property type="match status" value="1"/>
</dbReference>
<evidence type="ECO:0000256" key="8">
    <source>
        <dbReference type="ARBA" id="ARBA00023242"/>
    </source>
</evidence>
<dbReference type="Ensembl" id="ENSOMET00000004093.1">
    <property type="protein sequence ID" value="ENSOMEP00000026619.1"/>
    <property type="gene ID" value="ENSOMEG00000008551.1"/>
</dbReference>
<evidence type="ECO:0000256" key="4">
    <source>
        <dbReference type="ARBA" id="ARBA00022833"/>
    </source>
</evidence>
<dbReference type="STRING" id="30732.ENSOMEP00000026619"/>
<dbReference type="Gene3D" id="1.10.10.1070">
    <property type="entry name" value="Zinc finger, BED domain-containing"/>
    <property type="match status" value="1"/>
</dbReference>
<proteinExistence type="predicted"/>
<dbReference type="GO" id="GO:0005634">
    <property type="term" value="C:nucleus"/>
    <property type="evidence" value="ECO:0007669"/>
    <property type="project" value="UniProtKB-SubCell"/>
</dbReference>
<keyword evidence="6" id="KW-0238">DNA-binding</keyword>
<dbReference type="InterPro" id="IPR012337">
    <property type="entry name" value="RNaseH-like_sf"/>
</dbReference>
<evidence type="ECO:0000256" key="6">
    <source>
        <dbReference type="ARBA" id="ARBA00023125"/>
    </source>
</evidence>
<dbReference type="GO" id="GO:0008270">
    <property type="term" value="F:zinc ion binding"/>
    <property type="evidence" value="ECO:0007669"/>
    <property type="project" value="UniProtKB-KW"/>
</dbReference>
<dbReference type="Pfam" id="PF02892">
    <property type="entry name" value="zf-BED"/>
    <property type="match status" value="1"/>
</dbReference>
<dbReference type="InterPro" id="IPR003656">
    <property type="entry name" value="Znf_BED"/>
</dbReference>
<organism evidence="12 13">
    <name type="scientific">Oryzias melastigma</name>
    <name type="common">Marine medaka</name>
    <dbReference type="NCBI Taxonomy" id="30732"/>
    <lineage>
        <taxon>Eukaryota</taxon>
        <taxon>Metazoa</taxon>
        <taxon>Chordata</taxon>
        <taxon>Craniata</taxon>
        <taxon>Vertebrata</taxon>
        <taxon>Euteleostomi</taxon>
        <taxon>Actinopterygii</taxon>
        <taxon>Neopterygii</taxon>
        <taxon>Teleostei</taxon>
        <taxon>Neoteleostei</taxon>
        <taxon>Acanthomorphata</taxon>
        <taxon>Ovalentaria</taxon>
        <taxon>Atherinomorphae</taxon>
        <taxon>Beloniformes</taxon>
        <taxon>Adrianichthyidae</taxon>
        <taxon>Oryziinae</taxon>
        <taxon>Oryzias</taxon>
    </lineage>
</organism>
<evidence type="ECO:0000259" key="11">
    <source>
        <dbReference type="Pfam" id="PF05699"/>
    </source>
</evidence>
<dbReference type="InterPro" id="IPR052035">
    <property type="entry name" value="ZnF_BED_domain_contain"/>
</dbReference>
<comment type="subcellular location">
    <subcellularLocation>
        <location evidence="1">Nucleus</location>
    </subcellularLocation>
</comment>
<feature type="domain" description="HAT C-terminal dimerisation" evidence="11">
    <location>
        <begin position="510"/>
        <end position="563"/>
    </location>
</feature>
<dbReference type="SUPFAM" id="SSF53098">
    <property type="entry name" value="Ribonuclease H-like"/>
    <property type="match status" value="1"/>
</dbReference>
<dbReference type="Proteomes" id="UP000261560">
    <property type="component" value="Unplaced"/>
</dbReference>
<evidence type="ECO:0000313" key="13">
    <source>
        <dbReference type="Proteomes" id="UP000261560"/>
    </source>
</evidence>
<feature type="region of interest" description="Disordered" evidence="9">
    <location>
        <begin position="576"/>
        <end position="612"/>
    </location>
</feature>
<dbReference type="PANTHER" id="PTHR46481:SF10">
    <property type="entry name" value="ZINC FINGER BED DOMAIN-CONTAINING PROTEIN 39"/>
    <property type="match status" value="1"/>
</dbReference>
<keyword evidence="8" id="KW-0539">Nucleus</keyword>
<keyword evidence="5" id="KW-0805">Transcription regulation</keyword>
<dbReference type="GO" id="GO:0046983">
    <property type="term" value="F:protein dimerization activity"/>
    <property type="evidence" value="ECO:0007669"/>
    <property type="project" value="InterPro"/>
</dbReference>
<sequence length="659" mass="73673">MEKHTKLIGIMGGKFVFRRHPDGTVDKSKVMCVLCTKEFAYHRSISSLVYHINAKHPFVGAATTAASSYEANNKEASTREASHSKPLRQLAENMTRTTSPVSDKLTNALAKWIVTNHRPIDIVEDEGLAEVLQTASNDPSYKPPCRTTVTEKISEMYEVEKKIKSGRIEKSSDCVSITGERWSSAGDSSFLGVSVHFIDGDWNLNSFLLTVMTTETSHECADQLLTVVKDWRIENHISTISTETAADARALPYEHMPCSAHALQRSISVCMDSSEFDGVLTTCRKIVEHFNQSPARTAELNQQQAARGKPCEQLLRDEPTRWNSTLKMISRLLQNREAVRAALDQQNHSRRVMPTEAEWEELQRLELLLEPCRYVTELLGGEAHVFCSVVLPALRHLIRVMDTAHDDPAYVVKFKNAFQKELAARLADANNLWLEVATALDPRFKDLKCLPRQKREQVWARLESMLEAAGTRPADDLQPIEEELPEKRRRTVLLLGSDSDSEDDGIQFLELLRYRAEPSIDMADCPLQWWRSHSAAYEKLSALARRYLAPPATCVPSERLFGLAAEPSLTLRVPGGHGDEAADPGLLHGADHRRHGHGVARHPGEEGGGETQAGHDHILVFEMIFEAVGGKNIRLHHLRRRRTTSTGAADRDTAAGLTV</sequence>
<keyword evidence="4" id="KW-0862">Zinc</keyword>
<keyword evidence="3" id="KW-0863">Zinc-finger</keyword>
<keyword evidence="13" id="KW-1185">Reference proteome</keyword>
<evidence type="ECO:0000256" key="2">
    <source>
        <dbReference type="ARBA" id="ARBA00022723"/>
    </source>
</evidence>
<evidence type="ECO:0000256" key="3">
    <source>
        <dbReference type="ARBA" id="ARBA00022771"/>
    </source>
</evidence>
<dbReference type="AlphaFoldDB" id="A0A3B3DAT7"/>
<feature type="domain" description="BED-type" evidence="10">
    <location>
        <begin position="17"/>
        <end position="57"/>
    </location>
</feature>
<reference evidence="12" key="2">
    <citation type="submission" date="2025-09" db="UniProtKB">
        <authorList>
            <consortium name="Ensembl"/>
        </authorList>
    </citation>
    <scope>IDENTIFICATION</scope>
</reference>
<evidence type="ECO:0000313" key="12">
    <source>
        <dbReference type="Ensembl" id="ENSOMEP00000026619.1"/>
    </source>
</evidence>